<gene>
    <name evidence="2" type="ORF">U0070_024595</name>
</gene>
<evidence type="ECO:0000259" key="1">
    <source>
        <dbReference type="Pfam" id="PF01370"/>
    </source>
</evidence>
<accession>A0AAW0ICX8</accession>
<dbReference type="GO" id="GO:0050577">
    <property type="term" value="F:GDP-L-fucose synthase activity"/>
    <property type="evidence" value="ECO:0007669"/>
    <property type="project" value="TreeGrafter"/>
</dbReference>
<dbReference type="InterPro" id="IPR001509">
    <property type="entry name" value="Epimerase_deHydtase"/>
</dbReference>
<dbReference type="AlphaFoldDB" id="A0AAW0ICX8"/>
<dbReference type="Gene3D" id="3.40.50.720">
    <property type="entry name" value="NAD(P)-binding Rossmann-like Domain"/>
    <property type="match status" value="2"/>
</dbReference>
<dbReference type="PANTHER" id="PTHR43238">
    <property type="entry name" value="GDP-L-FUCOSE SYNTHASE"/>
    <property type="match status" value="1"/>
</dbReference>
<organism evidence="2 3">
    <name type="scientific">Myodes glareolus</name>
    <name type="common">Bank vole</name>
    <name type="synonym">Clethrionomys glareolus</name>
    <dbReference type="NCBI Taxonomy" id="447135"/>
    <lineage>
        <taxon>Eukaryota</taxon>
        <taxon>Metazoa</taxon>
        <taxon>Chordata</taxon>
        <taxon>Craniata</taxon>
        <taxon>Vertebrata</taxon>
        <taxon>Euteleostomi</taxon>
        <taxon>Mammalia</taxon>
        <taxon>Eutheria</taxon>
        <taxon>Euarchontoglires</taxon>
        <taxon>Glires</taxon>
        <taxon>Rodentia</taxon>
        <taxon>Myomorpha</taxon>
        <taxon>Muroidea</taxon>
        <taxon>Cricetidae</taxon>
        <taxon>Arvicolinae</taxon>
        <taxon>Myodes</taxon>
    </lineage>
</organism>
<dbReference type="InterPro" id="IPR036291">
    <property type="entry name" value="NAD(P)-bd_dom_sf"/>
</dbReference>
<dbReference type="Proteomes" id="UP001488838">
    <property type="component" value="Unassembled WGS sequence"/>
</dbReference>
<dbReference type="Gene3D" id="3.90.25.10">
    <property type="entry name" value="UDP-galactose 4-epimerase, domain 1"/>
    <property type="match status" value="1"/>
</dbReference>
<dbReference type="PANTHER" id="PTHR43238:SF1">
    <property type="entry name" value="GDP-L-FUCOSE SYNTHASE"/>
    <property type="match status" value="1"/>
</dbReference>
<reference evidence="2 3" key="1">
    <citation type="journal article" date="2023" name="bioRxiv">
        <title>Conserved and derived expression patterns and positive selection on dental genes reveal complex evolutionary context of ever-growing rodent molars.</title>
        <authorList>
            <person name="Calamari Z.T."/>
            <person name="Song A."/>
            <person name="Cohen E."/>
            <person name="Akter M."/>
            <person name="Roy R.D."/>
            <person name="Hallikas O."/>
            <person name="Christensen M.M."/>
            <person name="Li P."/>
            <person name="Marangoni P."/>
            <person name="Jernvall J."/>
            <person name="Klein O.D."/>
        </authorList>
    </citation>
    <scope>NUCLEOTIDE SEQUENCE [LARGE SCALE GENOMIC DNA]</scope>
    <source>
        <strain evidence="2">V071</strain>
    </source>
</reference>
<evidence type="ECO:0000313" key="2">
    <source>
        <dbReference type="EMBL" id="KAK7812325.1"/>
    </source>
</evidence>
<comment type="caution">
    <text evidence="2">The sequence shown here is derived from an EMBL/GenBank/DDBJ whole genome shotgun (WGS) entry which is preliminary data.</text>
</comment>
<dbReference type="EMBL" id="JBBHLL010000154">
    <property type="protein sequence ID" value="KAK7812325.1"/>
    <property type="molecule type" value="Genomic_DNA"/>
</dbReference>
<keyword evidence="3" id="KW-1185">Reference proteome</keyword>
<dbReference type="Pfam" id="PF01370">
    <property type="entry name" value="Epimerase"/>
    <property type="match status" value="1"/>
</dbReference>
<feature type="domain" description="NAD-dependent epimerase/dehydratase" evidence="1">
    <location>
        <begin position="69"/>
        <end position="201"/>
    </location>
</feature>
<protein>
    <recommendedName>
        <fullName evidence="1">NAD-dependent epimerase/dehydratase domain-containing protein</fullName>
    </recommendedName>
</protein>
<dbReference type="SUPFAM" id="SSF51735">
    <property type="entry name" value="NAD(P)-binding Rossmann-fold domains"/>
    <property type="match status" value="1"/>
</dbReference>
<name>A0AAW0ICX8_MYOGA</name>
<proteinExistence type="predicted"/>
<sequence length="299" mass="33194">MRILVMGGSGLLDKAIQKVVAERTSLPGEEWVFVSSKDADMTDAAQMQALFQKVQPNHGIHLAAMVLSYLSTCIFPDKTTYPIDETMIHYDPPHSSNFGYLCAKRMIDVQNRAYFQQLGCTFTAVIPIKVFGPHENINIEDGRLLPGPIHTVHLAKSNGSTLTVWGAGKPRRQFIYSVDLAWLFIWVLWEHSDAEPIILSVGREDKVSIKAAAEAVVEAMGFCGEVTFGSTNKQAVKETCAWFTNNYEQARKWNTEQAGAQLAIPSQWSPQILLRTEASIQQPKPHAGLSAKWLHGAVQ</sequence>
<evidence type="ECO:0000313" key="3">
    <source>
        <dbReference type="Proteomes" id="UP001488838"/>
    </source>
</evidence>